<dbReference type="InterPro" id="IPR015064">
    <property type="entry name" value="Sda"/>
</dbReference>
<dbReference type="AlphaFoldDB" id="A0A345C065"/>
<dbReference type="RefSeq" id="WP_114373520.1">
    <property type="nucleotide sequence ID" value="NZ_CP031092.1"/>
</dbReference>
<reference evidence="1 2" key="1">
    <citation type="journal article" date="2018" name="J. Microbiol.">
        <title>Salicibibacter kimchii gen. nov., sp. nov., a moderately halophilic and alkalitolerant bacterium in the family Bacillaceae, isolated from kimchi.</title>
        <authorList>
            <person name="Jang J.Y."/>
            <person name="Oh Y.J."/>
            <person name="Lim S.K."/>
            <person name="Park H.K."/>
            <person name="Lee C."/>
            <person name="Kim J.Y."/>
            <person name="Lee M.A."/>
            <person name="Choi H.J."/>
        </authorList>
    </citation>
    <scope>NUCLEOTIDE SEQUENCE [LARGE SCALE GENOMIC DNA]</scope>
    <source>
        <strain evidence="1 2">NKC1-1</strain>
    </source>
</reference>
<dbReference type="Pfam" id="PF08970">
    <property type="entry name" value="Sda"/>
    <property type="match status" value="1"/>
</dbReference>
<dbReference type="InterPro" id="IPR036916">
    <property type="entry name" value="Sda_sf"/>
</dbReference>
<name>A0A345C065_9BACI</name>
<dbReference type="OrthoDB" id="2933732at2"/>
<proteinExistence type="predicted"/>
<evidence type="ECO:0000313" key="2">
    <source>
        <dbReference type="Proteomes" id="UP000252100"/>
    </source>
</evidence>
<gene>
    <name evidence="1" type="ORF">DT065_11555</name>
</gene>
<dbReference type="EMBL" id="CP031092">
    <property type="protein sequence ID" value="AXF56596.1"/>
    <property type="molecule type" value="Genomic_DNA"/>
</dbReference>
<dbReference type="SUPFAM" id="SSF100985">
    <property type="entry name" value="Sporulation inhibitor Sda"/>
    <property type="match status" value="1"/>
</dbReference>
<dbReference type="Proteomes" id="UP000252100">
    <property type="component" value="Chromosome"/>
</dbReference>
<accession>A0A345C065</accession>
<dbReference type="Gene3D" id="1.10.287.1100">
    <property type="entry name" value="Sporulation inhibitor A"/>
    <property type="match status" value="1"/>
</dbReference>
<protein>
    <submittedName>
        <fullName evidence="1">Sporulation histidine kinase inhibitor Sda</fullName>
    </submittedName>
</protein>
<keyword evidence="2" id="KW-1185">Reference proteome</keyword>
<dbReference type="KEGG" id="rue:DT065_11555"/>
<organism evidence="1 2">
    <name type="scientific">Salicibibacter kimchii</name>
    <dbReference type="NCBI Taxonomy" id="2099786"/>
    <lineage>
        <taxon>Bacteria</taxon>
        <taxon>Bacillati</taxon>
        <taxon>Bacillota</taxon>
        <taxon>Bacilli</taxon>
        <taxon>Bacillales</taxon>
        <taxon>Bacillaceae</taxon>
        <taxon>Salicibibacter</taxon>
    </lineage>
</organism>
<sequence length="50" mass="5921">MKHMTNELLVEAYELAKERKLDQGFLLLLETEIHKRIEHTQLIVAAPYDQ</sequence>
<evidence type="ECO:0000313" key="1">
    <source>
        <dbReference type="EMBL" id="AXF56596.1"/>
    </source>
</evidence>